<dbReference type="HAMAP" id="MF_00269">
    <property type="entry name" value="Tpx"/>
    <property type="match status" value="1"/>
</dbReference>
<dbReference type="InterPro" id="IPR036249">
    <property type="entry name" value="Thioredoxin-like_sf"/>
</dbReference>
<keyword evidence="4 6" id="KW-1015">Disulfide bond</keyword>
<evidence type="ECO:0000313" key="8">
    <source>
        <dbReference type="EMBL" id="PWB07648.1"/>
    </source>
</evidence>
<dbReference type="EC" id="1.11.1.24" evidence="6"/>
<protein>
    <recommendedName>
        <fullName evidence="6">Thiol peroxidase</fullName>
        <shortName evidence="6">Tpx</shortName>
        <ecNumber evidence="6">1.11.1.24</ecNumber>
    </recommendedName>
    <alternativeName>
        <fullName evidence="6">Peroxiredoxin tpx</fullName>
        <shortName evidence="6">Prx</shortName>
    </alternativeName>
    <alternativeName>
        <fullName evidence="6">Thioredoxin peroxidase</fullName>
    </alternativeName>
    <alternativeName>
        <fullName evidence="6">Thioredoxin-dependent peroxiredoxin</fullName>
    </alternativeName>
</protein>
<dbReference type="PANTHER" id="PTHR43110">
    <property type="entry name" value="THIOL PEROXIDASE"/>
    <property type="match status" value="1"/>
</dbReference>
<dbReference type="InterPro" id="IPR018219">
    <property type="entry name" value="Tpx_CS"/>
</dbReference>
<dbReference type="InterPro" id="IPR050455">
    <property type="entry name" value="Tpx_Peroxidase_subfamily"/>
</dbReference>
<keyword evidence="3 6" id="KW-0560">Oxidoreductase</keyword>
<feature type="disulfide bond" description="Redox-active" evidence="6">
    <location>
        <begin position="60"/>
        <end position="94"/>
    </location>
</feature>
<feature type="domain" description="Thioredoxin" evidence="7">
    <location>
        <begin position="18"/>
        <end position="166"/>
    </location>
</feature>
<dbReference type="CDD" id="cd03014">
    <property type="entry name" value="PRX_Atyp2cys"/>
    <property type="match status" value="1"/>
</dbReference>
<evidence type="ECO:0000256" key="4">
    <source>
        <dbReference type="ARBA" id="ARBA00023157"/>
    </source>
</evidence>
<comment type="function">
    <text evidence="6">Thiol-specific peroxidase that catalyzes the reduction of hydrogen peroxide and organic hydroperoxides to water and alcohols, respectively. Plays a role in cell protection against oxidative stress by detoxifying peroxides.</text>
</comment>
<dbReference type="Pfam" id="PF08534">
    <property type="entry name" value="Redoxin"/>
    <property type="match status" value="1"/>
</dbReference>
<reference evidence="9" key="1">
    <citation type="submission" date="2018-02" db="EMBL/GenBank/DDBJ databases">
        <authorList>
            <person name="Clavel T."/>
            <person name="Strowig T."/>
        </authorList>
    </citation>
    <scope>NUCLEOTIDE SEQUENCE [LARGE SCALE GENOMIC DNA]</scope>
    <source>
        <strain evidence="9">DSM 100764</strain>
    </source>
</reference>
<name>A0A2V1IUW8_9BACT</name>
<evidence type="ECO:0000256" key="2">
    <source>
        <dbReference type="ARBA" id="ARBA00022862"/>
    </source>
</evidence>
<dbReference type="EMBL" id="PUBV01000011">
    <property type="protein sequence ID" value="PWB07648.1"/>
    <property type="molecule type" value="Genomic_DNA"/>
</dbReference>
<comment type="miscellaneous">
    <text evidence="6">The active site is a conserved redox-active cysteine residue, the peroxidatic cysteine (C(P)), which makes the nucleophilic attack on the peroxide substrate. The peroxide oxidizes the C(P)-SH to cysteine sulfenic acid (C(P)-SOH), which then reacts with another cysteine residue, the resolving cysteine (C(R)), to form a disulfide bridge. The disulfide is subsequently reduced by an appropriate electron donor to complete the catalytic cycle. In this atypical 2-Cys peroxiredoxin, C(R) is present in the same subunit to form an intramolecular disulfide. The disulfide is subsequently reduced by thioredoxin.</text>
</comment>
<accession>A0A2V1IUW8</accession>
<comment type="catalytic activity">
    <reaction evidence="6">
        <text>a hydroperoxide + [thioredoxin]-dithiol = an alcohol + [thioredoxin]-disulfide + H2O</text>
        <dbReference type="Rhea" id="RHEA:62620"/>
        <dbReference type="Rhea" id="RHEA-COMP:10698"/>
        <dbReference type="Rhea" id="RHEA-COMP:10700"/>
        <dbReference type="ChEBI" id="CHEBI:15377"/>
        <dbReference type="ChEBI" id="CHEBI:29950"/>
        <dbReference type="ChEBI" id="CHEBI:30879"/>
        <dbReference type="ChEBI" id="CHEBI:35924"/>
        <dbReference type="ChEBI" id="CHEBI:50058"/>
        <dbReference type="EC" id="1.11.1.24"/>
    </reaction>
</comment>
<dbReference type="PROSITE" id="PS51352">
    <property type="entry name" value="THIOREDOXIN_2"/>
    <property type="match status" value="1"/>
</dbReference>
<evidence type="ECO:0000256" key="1">
    <source>
        <dbReference type="ARBA" id="ARBA00022559"/>
    </source>
</evidence>
<dbReference type="RefSeq" id="WP_107036023.1">
    <property type="nucleotide sequence ID" value="NZ_CAOXDM010000007.1"/>
</dbReference>
<dbReference type="AlphaFoldDB" id="A0A2V1IUW8"/>
<comment type="caution">
    <text evidence="8">The sequence shown here is derived from an EMBL/GenBank/DDBJ whole genome shotgun (WGS) entry which is preliminary data.</text>
</comment>
<organism evidence="8 9">
    <name type="scientific">Paramuribaculum intestinale</name>
    <dbReference type="NCBI Taxonomy" id="2094151"/>
    <lineage>
        <taxon>Bacteria</taxon>
        <taxon>Pseudomonadati</taxon>
        <taxon>Bacteroidota</taxon>
        <taxon>Bacteroidia</taxon>
        <taxon>Bacteroidales</taxon>
        <taxon>Muribaculaceae</taxon>
        <taxon>Paramuribaculum</taxon>
    </lineage>
</organism>
<dbReference type="SUPFAM" id="SSF52833">
    <property type="entry name" value="Thioredoxin-like"/>
    <property type="match status" value="1"/>
</dbReference>
<dbReference type="GO" id="GO:0008379">
    <property type="term" value="F:thioredoxin peroxidase activity"/>
    <property type="evidence" value="ECO:0007669"/>
    <property type="project" value="UniProtKB-UniRule"/>
</dbReference>
<evidence type="ECO:0000256" key="3">
    <source>
        <dbReference type="ARBA" id="ARBA00023002"/>
    </source>
</evidence>
<evidence type="ECO:0000256" key="5">
    <source>
        <dbReference type="ARBA" id="ARBA00023284"/>
    </source>
</evidence>
<feature type="active site" description="Cysteine sulfenic acid (-SOH) intermediate" evidence="6">
    <location>
        <position position="60"/>
    </location>
</feature>
<dbReference type="InterPro" id="IPR013740">
    <property type="entry name" value="Redoxin"/>
</dbReference>
<dbReference type="InterPro" id="IPR013766">
    <property type="entry name" value="Thioredoxin_domain"/>
</dbReference>
<dbReference type="InterPro" id="IPR002065">
    <property type="entry name" value="TPX"/>
</dbReference>
<keyword evidence="2 6" id="KW-0049">Antioxidant</keyword>
<proteinExistence type="inferred from homology"/>
<evidence type="ECO:0000313" key="9">
    <source>
        <dbReference type="Proteomes" id="UP000244925"/>
    </source>
</evidence>
<evidence type="ECO:0000256" key="6">
    <source>
        <dbReference type="HAMAP-Rule" id="MF_00269"/>
    </source>
</evidence>
<sequence length="166" mass="18141">MQTIYFKGQPCHTYGEPPAVGQAAPAFHLTAPDLSDCSLDTFAGKRIVLNLFPSLDTEVCARSVRRFNEEAAKLEDTAVVCVSMDLPFAMGRFCTLEGINGVTFASAFRSPLFGQNYGVMMTDGPLAGLLARAVMIIDKNRKIEYVELVGEITHEPDYKAALSTLR</sequence>
<dbReference type="PANTHER" id="PTHR43110:SF1">
    <property type="entry name" value="THIOL PEROXIDASE"/>
    <property type="match status" value="1"/>
</dbReference>
<comment type="subunit">
    <text evidence="6">Homodimer.</text>
</comment>
<evidence type="ECO:0000259" key="7">
    <source>
        <dbReference type="PROSITE" id="PS51352"/>
    </source>
</evidence>
<comment type="similarity">
    <text evidence="6">Belongs to the peroxiredoxin family. Tpx subfamily.</text>
</comment>
<dbReference type="Gene3D" id="3.40.30.10">
    <property type="entry name" value="Glutaredoxin"/>
    <property type="match status" value="1"/>
</dbReference>
<gene>
    <name evidence="6" type="primary">tpx</name>
    <name evidence="8" type="ORF">C5O25_06985</name>
</gene>
<dbReference type="Proteomes" id="UP000244925">
    <property type="component" value="Unassembled WGS sequence"/>
</dbReference>
<dbReference type="PROSITE" id="PS01265">
    <property type="entry name" value="TPX"/>
    <property type="match status" value="1"/>
</dbReference>
<dbReference type="NCBIfam" id="NF001808">
    <property type="entry name" value="PRK00522.1"/>
    <property type="match status" value="1"/>
</dbReference>
<keyword evidence="1 6" id="KW-0575">Peroxidase</keyword>
<keyword evidence="5 6" id="KW-0676">Redox-active center</keyword>
<keyword evidence="9" id="KW-1185">Reference proteome</keyword>